<proteinExistence type="predicted"/>
<evidence type="ECO:0000313" key="2">
    <source>
        <dbReference type="EMBL" id="MCG4959642.1"/>
    </source>
</evidence>
<evidence type="ECO:0000256" key="1">
    <source>
        <dbReference type="SAM" id="Phobius"/>
    </source>
</evidence>
<dbReference type="EMBL" id="JAKNDN010000011">
    <property type="protein sequence ID" value="MCG4959642.1"/>
    <property type="molecule type" value="Genomic_DNA"/>
</dbReference>
<name>A0A1Y3ZXC8_9BACT</name>
<dbReference type="EMBL" id="QRYC01000019">
    <property type="protein sequence ID" value="RGU55279.1"/>
    <property type="molecule type" value="Genomic_DNA"/>
</dbReference>
<dbReference type="Pfam" id="PF04246">
    <property type="entry name" value="RseC_MucC"/>
    <property type="match status" value="1"/>
</dbReference>
<gene>
    <name evidence="5" type="ORF">DWW24_14165</name>
    <name evidence="4" type="ORF">DWW57_13030</name>
    <name evidence="2" type="ORF">L0P03_07215</name>
    <name evidence="3" type="ORF">PN645_10360</name>
</gene>
<dbReference type="EMBL" id="JAQMRD010000012">
    <property type="protein sequence ID" value="MDB9223405.1"/>
    <property type="molecule type" value="Genomic_DNA"/>
</dbReference>
<evidence type="ECO:0000313" key="6">
    <source>
        <dbReference type="Proteomes" id="UP000283426"/>
    </source>
</evidence>
<sequence length="142" mass="15656">MGKSSRVQHEGIVKSISTQTLEVSIISHSACSGCHAKSACGIADMKEKVITAQRPREELRPGDKVIVYASVNNAFYSVLLAYIMPSILIIATIFFLEKSGSSELYAAISSLILLAGYFIILYFCRNKIARKINFTVEKIANY</sequence>
<dbReference type="RefSeq" id="WP_013611644.1">
    <property type="nucleotide sequence ID" value="NZ_BAABYK010000001.1"/>
</dbReference>
<dbReference type="Proteomes" id="UP001212263">
    <property type="component" value="Unassembled WGS sequence"/>
</dbReference>
<evidence type="ECO:0000313" key="3">
    <source>
        <dbReference type="EMBL" id="MDB9223405.1"/>
    </source>
</evidence>
<dbReference type="Proteomes" id="UP001199750">
    <property type="component" value="Unassembled WGS sequence"/>
</dbReference>
<dbReference type="OMA" id="QQKSACA"/>
<keyword evidence="1" id="KW-0812">Transmembrane</keyword>
<organism evidence="5 6">
    <name type="scientific">Odoribacter splanchnicus</name>
    <dbReference type="NCBI Taxonomy" id="28118"/>
    <lineage>
        <taxon>Bacteria</taxon>
        <taxon>Pseudomonadati</taxon>
        <taxon>Bacteroidota</taxon>
        <taxon>Bacteroidia</taxon>
        <taxon>Bacteroidales</taxon>
        <taxon>Odoribacteraceae</taxon>
        <taxon>Odoribacter</taxon>
    </lineage>
</organism>
<feature type="transmembrane region" description="Helical" evidence="1">
    <location>
        <begin position="102"/>
        <end position="124"/>
    </location>
</feature>
<dbReference type="PANTHER" id="PTHR35867">
    <property type="entry name" value="PROTEIN RSEC"/>
    <property type="match status" value="1"/>
</dbReference>
<dbReference type="InterPro" id="IPR007359">
    <property type="entry name" value="SigmaE_reg_RseC_MucC"/>
</dbReference>
<keyword evidence="1" id="KW-1133">Transmembrane helix</keyword>
<dbReference type="Proteomes" id="UP000284243">
    <property type="component" value="Unassembled WGS sequence"/>
</dbReference>
<accession>A0A1Y3ZXC8</accession>
<dbReference type="GeneID" id="61274630"/>
<evidence type="ECO:0000313" key="5">
    <source>
        <dbReference type="EMBL" id="RGV22766.1"/>
    </source>
</evidence>
<reference evidence="6 7" key="1">
    <citation type="submission" date="2018-08" db="EMBL/GenBank/DDBJ databases">
        <title>A genome reference for cultivated species of the human gut microbiota.</title>
        <authorList>
            <person name="Zou Y."/>
            <person name="Xue W."/>
            <person name="Luo G."/>
        </authorList>
    </citation>
    <scope>NUCLEOTIDE SEQUENCE [LARGE SCALE GENOMIC DNA]</scope>
    <source>
        <strain evidence="5 6">AF14-6AC</strain>
        <strain evidence="4 7">AF16-14</strain>
    </source>
</reference>
<dbReference type="PANTHER" id="PTHR35867:SF1">
    <property type="entry name" value="PROTEIN RSEC"/>
    <property type="match status" value="1"/>
</dbReference>
<reference evidence="3" key="3">
    <citation type="submission" date="2023-01" db="EMBL/GenBank/DDBJ databases">
        <title>Human gut microbiome strain richness.</title>
        <authorList>
            <person name="Chen-Liaw A."/>
        </authorList>
    </citation>
    <scope>NUCLEOTIDE SEQUENCE</scope>
    <source>
        <strain evidence="3">RTP21484st1_B7_RTP21484_190118</strain>
    </source>
</reference>
<feature type="transmembrane region" description="Helical" evidence="1">
    <location>
        <begin position="74"/>
        <end position="96"/>
    </location>
</feature>
<protein>
    <submittedName>
        <fullName evidence="5">Fis family transcriptional regulator</fullName>
    </submittedName>
    <submittedName>
        <fullName evidence="2">SoxR reducing system RseC family protein</fullName>
    </submittedName>
</protein>
<comment type="caution">
    <text evidence="5">The sequence shown here is derived from an EMBL/GenBank/DDBJ whole genome shotgun (WGS) entry which is preliminary data.</text>
</comment>
<dbReference type="AlphaFoldDB" id="A0A1Y3ZXC8"/>
<reference evidence="2" key="2">
    <citation type="submission" date="2022-01" db="EMBL/GenBank/DDBJ databases">
        <title>Collection of gut derived symbiotic bacterial strains cultured from healthy donors.</title>
        <authorList>
            <person name="Lin H."/>
            <person name="Kohout C."/>
            <person name="Waligurski E."/>
            <person name="Pamer E.G."/>
        </authorList>
    </citation>
    <scope>NUCLEOTIDE SEQUENCE</scope>
    <source>
        <strain evidence="2">DFI.1.149</strain>
    </source>
</reference>
<dbReference type="Proteomes" id="UP000283426">
    <property type="component" value="Unassembled WGS sequence"/>
</dbReference>
<evidence type="ECO:0000313" key="7">
    <source>
        <dbReference type="Proteomes" id="UP000284243"/>
    </source>
</evidence>
<keyword evidence="1" id="KW-0472">Membrane</keyword>
<dbReference type="EMBL" id="QRYW01000031">
    <property type="protein sequence ID" value="RGV22766.1"/>
    <property type="molecule type" value="Genomic_DNA"/>
</dbReference>
<evidence type="ECO:0000313" key="4">
    <source>
        <dbReference type="EMBL" id="RGU55279.1"/>
    </source>
</evidence>